<sequence length="154" mass="17920">MSSLTPPPATLPANIYPAGIVEATPTVFVHLLLFEFEDFHTTFFFLDEELEVLYLDGEYQLDELEDLELEEELLLELLELLLELELELFPLDDDEDEDEEEDDDDDDEELVLPPRLVLPLPPPPPPFRRSNHPRMRLLPSSRELMKGTYILKSR</sequence>
<organism evidence="2 3">
    <name type="scientific">Candolleomyces eurysporus</name>
    <dbReference type="NCBI Taxonomy" id="2828524"/>
    <lineage>
        <taxon>Eukaryota</taxon>
        <taxon>Fungi</taxon>
        <taxon>Dikarya</taxon>
        <taxon>Basidiomycota</taxon>
        <taxon>Agaricomycotina</taxon>
        <taxon>Agaricomycetes</taxon>
        <taxon>Agaricomycetidae</taxon>
        <taxon>Agaricales</taxon>
        <taxon>Agaricineae</taxon>
        <taxon>Psathyrellaceae</taxon>
        <taxon>Candolleomyces</taxon>
    </lineage>
</organism>
<reference evidence="2" key="1">
    <citation type="submission" date="2022-06" db="EMBL/GenBank/DDBJ databases">
        <title>Genome Sequence of Candolleomyces eurysporus.</title>
        <authorList>
            <person name="Buettner E."/>
        </authorList>
    </citation>
    <scope>NUCLEOTIDE SEQUENCE</scope>
    <source>
        <strain evidence="2">VTCC 930004</strain>
    </source>
</reference>
<dbReference type="Proteomes" id="UP001140091">
    <property type="component" value="Unassembled WGS sequence"/>
</dbReference>
<name>A0A9W8JFB5_9AGAR</name>
<gene>
    <name evidence="2" type="ORF">H1R20_g7302</name>
</gene>
<protein>
    <submittedName>
        <fullName evidence="2">Uncharacterized protein</fullName>
    </submittedName>
</protein>
<dbReference type="AlphaFoldDB" id="A0A9W8JFB5"/>
<accession>A0A9W8JFB5</accession>
<evidence type="ECO:0000256" key="1">
    <source>
        <dbReference type="SAM" id="MobiDB-lite"/>
    </source>
</evidence>
<comment type="caution">
    <text evidence="2">The sequence shown here is derived from an EMBL/GenBank/DDBJ whole genome shotgun (WGS) entry which is preliminary data.</text>
</comment>
<feature type="region of interest" description="Disordered" evidence="1">
    <location>
        <begin position="90"/>
        <end position="134"/>
    </location>
</feature>
<dbReference type="EMBL" id="JANBPK010000858">
    <property type="protein sequence ID" value="KAJ2929800.1"/>
    <property type="molecule type" value="Genomic_DNA"/>
</dbReference>
<keyword evidence="3" id="KW-1185">Reference proteome</keyword>
<feature type="non-terminal residue" evidence="2">
    <location>
        <position position="154"/>
    </location>
</feature>
<feature type="compositionally biased region" description="Acidic residues" evidence="1">
    <location>
        <begin position="90"/>
        <end position="110"/>
    </location>
</feature>
<evidence type="ECO:0000313" key="3">
    <source>
        <dbReference type="Proteomes" id="UP001140091"/>
    </source>
</evidence>
<proteinExistence type="predicted"/>
<evidence type="ECO:0000313" key="2">
    <source>
        <dbReference type="EMBL" id="KAJ2929800.1"/>
    </source>
</evidence>